<dbReference type="Gene3D" id="1.10.246.130">
    <property type="match status" value="1"/>
</dbReference>
<evidence type="ECO:0000256" key="1">
    <source>
        <dbReference type="ARBA" id="ARBA00009381"/>
    </source>
</evidence>
<dbReference type="RefSeq" id="WP_013137546.1">
    <property type="nucleotide sequence ID" value="NC_014168.1"/>
</dbReference>
<dbReference type="PANTHER" id="PTHR43199:SF1">
    <property type="entry name" value="GLUTATHIONE HYDROLASE PROENZYME"/>
    <property type="match status" value="1"/>
</dbReference>
<evidence type="ECO:0000256" key="2">
    <source>
        <dbReference type="ARBA" id="ARBA00022679"/>
    </source>
</evidence>
<keyword evidence="4" id="KW-0865">Zymogen</keyword>
<dbReference type="eggNOG" id="COG0405">
    <property type="taxonomic scope" value="Bacteria"/>
</dbReference>
<dbReference type="MEROPS" id="T03.001"/>
<feature type="region of interest" description="Disordered" evidence="5">
    <location>
        <begin position="483"/>
        <end position="508"/>
    </location>
</feature>
<keyword evidence="3" id="KW-0378">Hydrolase</keyword>
<protein>
    <submittedName>
        <fullName evidence="6">Gamma-glutamyltransferase</fullName>
        <ecNumber evidence="6">2.3.2.2</ecNumber>
    </submittedName>
</protein>
<evidence type="ECO:0000313" key="6">
    <source>
        <dbReference type="EMBL" id="ADG97090.1"/>
    </source>
</evidence>
<name>D6ZCP8_SEGRD</name>
<feature type="compositionally biased region" description="Low complexity" evidence="5">
    <location>
        <begin position="25"/>
        <end position="35"/>
    </location>
</feature>
<keyword evidence="7" id="KW-1185">Reference proteome</keyword>
<keyword evidence="6" id="KW-0012">Acyltransferase</keyword>
<dbReference type="InterPro" id="IPR043137">
    <property type="entry name" value="GGT_ssub_C"/>
</dbReference>
<dbReference type="PRINTS" id="PR01210">
    <property type="entry name" value="GGTRANSPTASE"/>
</dbReference>
<dbReference type="OrthoDB" id="9781342at2"/>
<dbReference type="InterPro" id="IPR043138">
    <property type="entry name" value="GGT_lsub"/>
</dbReference>
<evidence type="ECO:0000313" key="7">
    <source>
        <dbReference type="Proteomes" id="UP000002247"/>
    </source>
</evidence>
<dbReference type="Proteomes" id="UP000002247">
    <property type="component" value="Chromosome"/>
</dbReference>
<evidence type="ECO:0000256" key="3">
    <source>
        <dbReference type="ARBA" id="ARBA00022801"/>
    </source>
</evidence>
<dbReference type="Gene3D" id="3.60.20.40">
    <property type="match status" value="1"/>
</dbReference>
<dbReference type="GO" id="GO:0103068">
    <property type="term" value="F:leukotriene C4 gamma-glutamyl transferase activity"/>
    <property type="evidence" value="ECO:0007669"/>
    <property type="project" value="UniProtKB-EC"/>
</dbReference>
<comment type="similarity">
    <text evidence="1">Belongs to the gamma-glutamyltransferase family.</text>
</comment>
<dbReference type="STRING" id="640132.Srot_0608"/>
<dbReference type="PANTHER" id="PTHR43199">
    <property type="entry name" value="GLUTATHIONE HYDROLASE"/>
    <property type="match status" value="1"/>
</dbReference>
<reference evidence="6 7" key="1">
    <citation type="journal article" date="2010" name="Stand. Genomic Sci.">
        <title>Complete genome sequence of Segniliparus rotundus type strain (CDC 1076).</title>
        <authorList>
            <person name="Sikorski J."/>
            <person name="Lapidus A."/>
            <person name="Copeland A."/>
            <person name="Misra M."/>
            <person name="Glavina Del Rio T."/>
            <person name="Nolan M."/>
            <person name="Lucas S."/>
            <person name="Chen F."/>
            <person name="Tice H."/>
            <person name="Cheng J.F."/>
            <person name="Jando M."/>
            <person name="Schneider S."/>
            <person name="Bruce D."/>
            <person name="Goodwin L."/>
            <person name="Pitluck S."/>
            <person name="Liolios K."/>
            <person name="Mikhailova N."/>
            <person name="Pati A."/>
            <person name="Ivanova N."/>
            <person name="Mavromatis K."/>
            <person name="Chen A."/>
            <person name="Palaniappan K."/>
            <person name="Chertkov O."/>
            <person name="Land M."/>
            <person name="Hauser L."/>
            <person name="Chang Y.J."/>
            <person name="Jeffries C.D."/>
            <person name="Brettin T."/>
            <person name="Detter J.C."/>
            <person name="Han C."/>
            <person name="Rohde M."/>
            <person name="Goker M."/>
            <person name="Bristow J."/>
            <person name="Eisen J.A."/>
            <person name="Markowitz V."/>
            <person name="Hugenholtz P."/>
            <person name="Kyrpides N.C."/>
            <person name="Klenk H.P."/>
        </authorList>
    </citation>
    <scope>NUCLEOTIDE SEQUENCE [LARGE SCALE GENOMIC DNA]</scope>
    <source>
        <strain evidence="7">ATCC BAA-972 / CDC 1076 / CIP 108378 / DSM 44985 / JCM 13578</strain>
    </source>
</reference>
<dbReference type="PROSITE" id="PS51257">
    <property type="entry name" value="PROKAR_LIPOPROTEIN"/>
    <property type="match status" value="1"/>
</dbReference>
<gene>
    <name evidence="6" type="ordered locus">Srot_0608</name>
</gene>
<keyword evidence="2 6" id="KW-0808">Transferase</keyword>
<evidence type="ECO:0000256" key="5">
    <source>
        <dbReference type="SAM" id="MobiDB-lite"/>
    </source>
</evidence>
<dbReference type="EMBL" id="CP001958">
    <property type="protein sequence ID" value="ADG97090.1"/>
    <property type="molecule type" value="Genomic_DNA"/>
</dbReference>
<dbReference type="HOGENOM" id="CLU_014813_0_1_11"/>
<feature type="region of interest" description="Disordered" evidence="5">
    <location>
        <begin position="25"/>
        <end position="61"/>
    </location>
</feature>
<dbReference type="InterPro" id="IPR029055">
    <property type="entry name" value="Ntn_hydrolases_N"/>
</dbReference>
<sequence>MRFLLAAVLLGGGLVACGTGRPPSSASSDCADASPGTGVAKTAVPTTHGPQDIAKRPEHANGYRTGMRAVTTRSFMVVTANPLASRAACGVLRAGGTAADALVAAQTVLGLVEPQSSGLGGGAFLLYYDAATRALDAYDGRETAPAAANGDSLRWISNADRGEPKPDTRASGRSIGVPGVLRLLELVHNEHGSQPWRSLFDPAVSLADDGFAISPRLAAALAPEAARLRLDPQASAYFLNPDGSPKPAGTRVRNPAYAKTLGAIAGEGPDAFYTGAIAHDVVDAVANTAGGRTPGLMTLADLAGYQAKKRAPICFAYRRKQVCGMPGPSSGGTAVAQVLGMLGHFDLGALRPASPGEDGGRPDPLAAHLIAEAERLAYADRDKYLADPDFVTAPPGLLDPGYLAGRAALIDRARSMGTARAGDFGPVDFAVAPGHEHGTSQITVVDSRGNAASMTTSVESAFGSYHMVDGFFLNNQLTDFSARPTDAEGRPVANCAQPGKRPRSSMSPTLVFGANGPAGGSVEDVLGSPGGGTIIQYVVKTLVALVDWGLDPQQAVGMVDFGAENSPVTNLGGEHPLVDAADNGASDPLAQALRQRGHTVDVTPQDSGLSAVRRAGPGWEGGADPRREGVVMGDAERTSPAS</sequence>
<dbReference type="Pfam" id="PF01019">
    <property type="entry name" value="G_glu_transpept"/>
    <property type="match status" value="1"/>
</dbReference>
<dbReference type="KEGG" id="srt:Srot_0608"/>
<dbReference type="SUPFAM" id="SSF56235">
    <property type="entry name" value="N-terminal nucleophile aminohydrolases (Ntn hydrolases)"/>
    <property type="match status" value="1"/>
</dbReference>
<dbReference type="GO" id="GO:0016787">
    <property type="term" value="F:hydrolase activity"/>
    <property type="evidence" value="ECO:0007669"/>
    <property type="project" value="UniProtKB-KW"/>
</dbReference>
<feature type="compositionally biased region" description="Basic and acidic residues" evidence="5">
    <location>
        <begin position="623"/>
        <end position="642"/>
    </location>
</feature>
<organism evidence="6 7">
    <name type="scientific">Segniliparus rotundus (strain ATCC BAA-972 / CDC 1076 / CIP 108378 / DSM 44985 / JCM 13578)</name>
    <dbReference type="NCBI Taxonomy" id="640132"/>
    <lineage>
        <taxon>Bacteria</taxon>
        <taxon>Bacillati</taxon>
        <taxon>Actinomycetota</taxon>
        <taxon>Actinomycetes</taxon>
        <taxon>Mycobacteriales</taxon>
        <taxon>Segniliparaceae</taxon>
        <taxon>Segniliparus</taxon>
    </lineage>
</organism>
<evidence type="ECO:0000256" key="4">
    <source>
        <dbReference type="ARBA" id="ARBA00023145"/>
    </source>
</evidence>
<feature type="region of interest" description="Disordered" evidence="5">
    <location>
        <begin position="598"/>
        <end position="642"/>
    </location>
</feature>
<dbReference type="EC" id="2.3.2.2" evidence="6"/>
<dbReference type="InterPro" id="IPR051792">
    <property type="entry name" value="GGT_bact"/>
</dbReference>
<accession>D6ZCP8</accession>
<proteinExistence type="inferred from homology"/>
<dbReference type="AlphaFoldDB" id="D6ZCP8"/>